<dbReference type="GO" id="GO:0072344">
    <property type="term" value="P:rescue of stalled ribosome"/>
    <property type="evidence" value="ECO:0007669"/>
    <property type="project" value="TreeGrafter"/>
</dbReference>
<feature type="compositionally biased region" description="Basic residues" evidence="1">
    <location>
        <begin position="91"/>
        <end position="101"/>
    </location>
</feature>
<feature type="compositionally biased region" description="Basic and acidic residues" evidence="1">
    <location>
        <begin position="59"/>
        <end position="82"/>
    </location>
</feature>
<dbReference type="GO" id="GO:1990116">
    <property type="term" value="P:ribosome-associated ubiquitin-dependent protein catabolic process"/>
    <property type="evidence" value="ECO:0007669"/>
    <property type="project" value="TreeGrafter"/>
</dbReference>
<feature type="compositionally biased region" description="Acidic residues" evidence="1">
    <location>
        <begin position="157"/>
        <end position="176"/>
    </location>
</feature>
<evidence type="ECO:0000256" key="1">
    <source>
        <dbReference type="SAM" id="MobiDB-lite"/>
    </source>
</evidence>
<feature type="region of interest" description="Disordered" evidence="1">
    <location>
        <begin position="149"/>
        <end position="190"/>
    </location>
</feature>
<keyword evidence="3" id="KW-1185">Reference proteome</keyword>
<name>A0A1G4JXP1_9SACH</name>
<dbReference type="GO" id="GO:1990112">
    <property type="term" value="C:RQC complex"/>
    <property type="evidence" value="ECO:0007669"/>
    <property type="project" value="TreeGrafter"/>
</dbReference>
<gene>
    <name evidence="2" type="ORF">LAME_0F14070G</name>
</gene>
<proteinExistence type="predicted"/>
<feature type="region of interest" description="Disordered" evidence="1">
    <location>
        <begin position="1"/>
        <end position="130"/>
    </location>
</feature>
<dbReference type="PANTHER" id="PTHR22684">
    <property type="entry name" value="NULP1-RELATED"/>
    <property type="match status" value="1"/>
</dbReference>
<reference evidence="3" key="1">
    <citation type="submission" date="2016-03" db="EMBL/GenBank/DDBJ databases">
        <authorList>
            <person name="Devillers Hugo."/>
        </authorList>
    </citation>
    <scope>NUCLEOTIDE SEQUENCE [LARGE SCALE GENOMIC DNA]</scope>
</reference>
<dbReference type="Pfam" id="PF04910">
    <property type="entry name" value="Tcf25"/>
    <property type="match status" value="1"/>
</dbReference>
<evidence type="ECO:0000313" key="3">
    <source>
        <dbReference type="Proteomes" id="UP000191144"/>
    </source>
</evidence>
<organism evidence="2 3">
    <name type="scientific">Lachancea meyersii CBS 8951</name>
    <dbReference type="NCBI Taxonomy" id="1266667"/>
    <lineage>
        <taxon>Eukaryota</taxon>
        <taxon>Fungi</taxon>
        <taxon>Dikarya</taxon>
        <taxon>Ascomycota</taxon>
        <taxon>Saccharomycotina</taxon>
        <taxon>Saccharomycetes</taxon>
        <taxon>Saccharomycetales</taxon>
        <taxon>Saccharomycetaceae</taxon>
        <taxon>Lachancea</taxon>
    </lineage>
</organism>
<evidence type="ECO:0000313" key="2">
    <source>
        <dbReference type="EMBL" id="SCU95916.1"/>
    </source>
</evidence>
<dbReference type="OrthoDB" id="205993at2759"/>
<dbReference type="AlphaFoldDB" id="A0A1G4JXP1"/>
<feature type="compositionally biased region" description="Polar residues" evidence="1">
    <location>
        <begin position="177"/>
        <end position="186"/>
    </location>
</feature>
<dbReference type="Proteomes" id="UP000191144">
    <property type="component" value="Chromosome F"/>
</dbReference>
<accession>A0A1G4JXP1</accession>
<dbReference type="InterPro" id="IPR006994">
    <property type="entry name" value="TCF25/Rqc1"/>
</dbReference>
<dbReference type="EMBL" id="LT598477">
    <property type="protein sequence ID" value="SCU95916.1"/>
    <property type="molecule type" value="Genomic_DNA"/>
</dbReference>
<protein>
    <submittedName>
        <fullName evidence="2">LAME_0F14070g1_1</fullName>
    </submittedName>
</protein>
<sequence>MSSRALRRLQENSLEQSLAKLGSNEAETESNDDYNRQKAKPVNIFALMAGDDEDEKDSESDHSQSDKDSKEMEPFKTVEKPKPVQSATNSQKKKKSRKNKKDKSAKTKASEVTGKSRKLNEDSAGESDEELDRMLEQFRLRDLAGKKNSLESKLENSDESEGDFDTANEVEDDQNNDPDASSSTDPGFTKFDSFSEYERIFGLIDMRKLNPDNEYKLLFDDLSAESLADVDSMTSTHVSPQVMKQIDRLKHMVRNWGGKDHKTVPNGSTTRRLAFTKIRDDWIPTARGEFVITQLSRQELKDWNAWQRPQDWIDEIERSIKKWEKAGINFFKFEPANPELTRKSMTEFYMSVVLHPDHEALIGLISSKFPYQVPALLQVALILVRQGDKANSNGLVERALFVFDRALRSHIAFNGTSCQLPYIHFFNRQFYFAIFRYIQILSQRGAVATASEWCKVLWSLSPLEDPLGCRYFMEHYLLMNKEYEFMIQLAKSPLINTYADWYTLGMALGIVFSYLKLGLKDSARSELRKAFYHHSEALRSIFVEGGLGDESVVAGLESSEVSPDSVVETKAYLIRMKVLWRGPELNFLYDELFTLFSELKSGRLSTKPSSTFSAESPFFIDGMHVNLLRFAVLSQESPLMACIPEHIWSERDVYEFDVLPPQPHGRETEDLIESVKSFVSENDLTMTRMEMMQDENLLNQITQMSLEQFLQENPNAGPDE</sequence>
<dbReference type="PANTHER" id="PTHR22684:SF0">
    <property type="entry name" value="RIBOSOME QUALITY CONTROL COMPLEX SUBUNIT TCF25"/>
    <property type="match status" value="1"/>
</dbReference>